<dbReference type="GO" id="GO:0004340">
    <property type="term" value="F:glucokinase activity"/>
    <property type="evidence" value="ECO:0007669"/>
    <property type="project" value="UniProtKB-UniRule"/>
</dbReference>
<keyword evidence="1 3" id="KW-0808">Transferase</keyword>
<dbReference type="PANTHER" id="PTHR47690:SF1">
    <property type="entry name" value="GLUCOKINASE"/>
    <property type="match status" value="1"/>
</dbReference>
<comment type="subcellular location">
    <subcellularLocation>
        <location evidence="3">Cytoplasm</location>
    </subcellularLocation>
</comment>
<dbReference type="GO" id="GO:0005524">
    <property type="term" value="F:ATP binding"/>
    <property type="evidence" value="ECO:0007669"/>
    <property type="project" value="UniProtKB-UniRule"/>
</dbReference>
<reference evidence="6" key="1">
    <citation type="journal article" date="2019" name="Int. J. Syst. Evol. Microbiol.">
        <title>The Global Catalogue of Microorganisms (GCM) 10K type strain sequencing project: providing services to taxonomists for standard genome sequencing and annotation.</title>
        <authorList>
            <consortium name="The Broad Institute Genomics Platform"/>
            <consortium name="The Broad Institute Genome Sequencing Center for Infectious Disease"/>
            <person name="Wu L."/>
            <person name="Ma J."/>
        </authorList>
    </citation>
    <scope>NUCLEOTIDE SEQUENCE [LARGE SCALE GENOMIC DNA]</scope>
    <source>
        <strain evidence="6">JCM 19134</strain>
    </source>
</reference>
<dbReference type="Gene3D" id="3.40.367.20">
    <property type="match status" value="1"/>
</dbReference>
<dbReference type="AlphaFoldDB" id="A0AAV3UBN1"/>
<dbReference type="EMBL" id="BAABLX010000080">
    <property type="protein sequence ID" value="GAA4962160.1"/>
    <property type="molecule type" value="Genomic_DNA"/>
</dbReference>
<dbReference type="Proteomes" id="UP001409585">
    <property type="component" value="Unassembled WGS sequence"/>
</dbReference>
<keyword evidence="3" id="KW-0324">Glycolysis</keyword>
<keyword evidence="3" id="KW-0067">ATP-binding</keyword>
<name>A0AAV3UBN1_9ALTE</name>
<keyword evidence="3" id="KW-0547">Nucleotide-binding</keyword>
<evidence type="ECO:0000256" key="1">
    <source>
        <dbReference type="ARBA" id="ARBA00022679"/>
    </source>
</evidence>
<organism evidence="5 6">
    <name type="scientific">Halioxenophilus aromaticivorans</name>
    <dbReference type="NCBI Taxonomy" id="1306992"/>
    <lineage>
        <taxon>Bacteria</taxon>
        <taxon>Pseudomonadati</taxon>
        <taxon>Pseudomonadota</taxon>
        <taxon>Gammaproteobacteria</taxon>
        <taxon>Alteromonadales</taxon>
        <taxon>Alteromonadaceae</taxon>
        <taxon>Halioxenophilus</taxon>
    </lineage>
</organism>
<dbReference type="GO" id="GO:0006096">
    <property type="term" value="P:glycolytic process"/>
    <property type="evidence" value="ECO:0007669"/>
    <property type="project" value="UniProtKB-UniRule"/>
</dbReference>
<evidence type="ECO:0000313" key="6">
    <source>
        <dbReference type="Proteomes" id="UP001409585"/>
    </source>
</evidence>
<accession>A0AAV3UBN1</accession>
<evidence type="ECO:0000313" key="5">
    <source>
        <dbReference type="EMBL" id="GAA4962160.1"/>
    </source>
</evidence>
<dbReference type="RefSeq" id="WP_345428358.1">
    <property type="nucleotide sequence ID" value="NZ_AP031496.1"/>
</dbReference>
<dbReference type="GO" id="GO:0005829">
    <property type="term" value="C:cytosol"/>
    <property type="evidence" value="ECO:0007669"/>
    <property type="project" value="TreeGrafter"/>
</dbReference>
<dbReference type="PANTHER" id="PTHR47690">
    <property type="entry name" value="GLUCOKINASE"/>
    <property type="match status" value="1"/>
</dbReference>
<dbReference type="InterPro" id="IPR050201">
    <property type="entry name" value="Bacterial_glucokinase"/>
</dbReference>
<dbReference type="NCBIfam" id="TIGR00749">
    <property type="entry name" value="glk"/>
    <property type="match status" value="1"/>
</dbReference>
<keyword evidence="2 3" id="KW-0418">Kinase</keyword>
<dbReference type="SUPFAM" id="SSF53067">
    <property type="entry name" value="Actin-like ATPase domain"/>
    <property type="match status" value="1"/>
</dbReference>
<sequence>MQSPRIIADIGGTNARFAYAASEGSIEQEKVLKTVDFETFEAALADYLGHLPSDINTPEEICLAVAGPIHDGVVKMTNTHWVIDQHTLLSGTFHNNRFSKAAVINDFEAIAISLPHLNDEQKASLGGGQEDHNCPMTVLGPGTGLGAALCTPFNGHWVPFATEGGHVSLGPVTAREFKLFQFWRDKGLDTAREYYLSGPGLERIYQAVSVELTGSATTLNAAEISQLAAEGDSTALAAIDCFCALLGSAAGDQALATGARGGVFIAGGISLKLIDFLRRSSFRKRFESKSSMQPYLAKIPTYVITEPNPGLIGSSYACIDTQMKG</sequence>
<comment type="similarity">
    <text evidence="3 4">Belongs to the bacterial glucokinase family.</text>
</comment>
<dbReference type="HAMAP" id="MF_00524">
    <property type="entry name" value="Glucokinase"/>
    <property type="match status" value="1"/>
</dbReference>
<comment type="catalytic activity">
    <reaction evidence="3">
        <text>D-glucose + ATP = D-glucose 6-phosphate + ADP + H(+)</text>
        <dbReference type="Rhea" id="RHEA:17825"/>
        <dbReference type="ChEBI" id="CHEBI:4167"/>
        <dbReference type="ChEBI" id="CHEBI:15378"/>
        <dbReference type="ChEBI" id="CHEBI:30616"/>
        <dbReference type="ChEBI" id="CHEBI:61548"/>
        <dbReference type="ChEBI" id="CHEBI:456216"/>
        <dbReference type="EC" id="2.7.1.2"/>
    </reaction>
</comment>
<dbReference type="EC" id="2.7.1.2" evidence="3"/>
<evidence type="ECO:0000256" key="2">
    <source>
        <dbReference type="ARBA" id="ARBA00022777"/>
    </source>
</evidence>
<dbReference type="InterPro" id="IPR003836">
    <property type="entry name" value="Glucokinase"/>
</dbReference>
<dbReference type="Gene3D" id="3.30.420.40">
    <property type="match status" value="1"/>
</dbReference>
<dbReference type="InterPro" id="IPR043129">
    <property type="entry name" value="ATPase_NBD"/>
</dbReference>
<dbReference type="Pfam" id="PF02685">
    <property type="entry name" value="Glucokinase"/>
    <property type="match status" value="1"/>
</dbReference>
<feature type="binding site" evidence="3">
    <location>
        <begin position="8"/>
        <end position="13"/>
    </location>
    <ligand>
        <name>ATP</name>
        <dbReference type="ChEBI" id="CHEBI:30616"/>
    </ligand>
</feature>
<dbReference type="CDD" id="cd24008">
    <property type="entry name" value="ASKHA_NBD_GLK"/>
    <property type="match status" value="1"/>
</dbReference>
<evidence type="ECO:0000256" key="3">
    <source>
        <dbReference type="HAMAP-Rule" id="MF_00524"/>
    </source>
</evidence>
<keyword evidence="6" id="KW-1185">Reference proteome</keyword>
<gene>
    <name evidence="3" type="primary">glk</name>
    <name evidence="5" type="ORF">GCM10025791_49800</name>
</gene>
<comment type="caution">
    <text evidence="5">The sequence shown here is derived from an EMBL/GenBank/DDBJ whole genome shotgun (WGS) entry which is preliminary data.</text>
</comment>
<protein>
    <recommendedName>
        <fullName evidence="3">Glucokinase</fullName>
        <ecNumber evidence="3">2.7.1.2</ecNumber>
    </recommendedName>
    <alternativeName>
        <fullName evidence="3">Glucose kinase</fullName>
    </alternativeName>
</protein>
<proteinExistence type="inferred from homology"/>
<evidence type="ECO:0000256" key="4">
    <source>
        <dbReference type="RuleBase" id="RU004046"/>
    </source>
</evidence>
<keyword evidence="3" id="KW-0963">Cytoplasm</keyword>
<dbReference type="GO" id="GO:0005536">
    <property type="term" value="F:D-glucose binding"/>
    <property type="evidence" value="ECO:0007669"/>
    <property type="project" value="InterPro"/>
</dbReference>